<evidence type="ECO:0000313" key="1">
    <source>
        <dbReference type="EMBL" id="CAA26661.1"/>
    </source>
</evidence>
<dbReference type="EMBL" id="X02903">
    <property type="protein sequence ID" value="CAA26661.1"/>
    <property type="molecule type" value="Genomic_DNA"/>
</dbReference>
<name>Q00567_WICAO</name>
<dbReference type="PIR" id="A23783">
    <property type="entry name" value="A23783"/>
</dbReference>
<proteinExistence type="predicted"/>
<sequence length="65" mass="7367">MVLGHAYILHQLPSSRHLRKGKSRVNKRENYMGVLTISGQMTSRSSCSSLYEKIVVYVLDLKAQS</sequence>
<dbReference type="AlphaFoldDB" id="Q00567"/>
<protein>
    <submittedName>
        <fullName evidence="1">Candida pelliculosa beta-glucosidase</fullName>
    </submittedName>
</protein>
<organism evidence="1">
    <name type="scientific">Wickerhamomyces anomalus</name>
    <name type="common">Yeast</name>
    <name type="synonym">Hansenula anomala</name>
    <dbReference type="NCBI Taxonomy" id="4927"/>
    <lineage>
        <taxon>Eukaryota</taxon>
        <taxon>Fungi</taxon>
        <taxon>Dikarya</taxon>
        <taxon>Ascomycota</taxon>
        <taxon>Saccharomycotina</taxon>
        <taxon>Saccharomycetes</taxon>
        <taxon>Phaffomycetales</taxon>
        <taxon>Wickerhamomycetaceae</taxon>
        <taxon>Wickerhamomyces</taxon>
    </lineage>
</organism>
<accession>Q00567</accession>
<reference evidence="1" key="1">
    <citation type="journal article" date="1985" name="Nucleic Acids Res.">
        <title>Nucleotide sequence of Candida pelliculosa beta-glucosidase gene.</title>
        <authorList>
            <person name="Kohchi C."/>
            <person name="Toh-e A."/>
        </authorList>
    </citation>
    <scope>NUCLEOTIDE SEQUENCE</scope>
    <source>
        <strain evidence="1">var. acetaetherius</strain>
    </source>
</reference>